<evidence type="ECO:0000313" key="2">
    <source>
        <dbReference type="Proteomes" id="UP000050823"/>
    </source>
</evidence>
<comment type="caution">
    <text evidence="1">The sequence shown here is derived from an EMBL/GenBank/DDBJ whole genome shotgun (WGS) entry which is preliminary data.</text>
</comment>
<evidence type="ECO:0008006" key="3">
    <source>
        <dbReference type="Google" id="ProtNLM"/>
    </source>
</evidence>
<sequence>MNNTQYDPNLVNQFLKYDYHDRGMMKWQGFYLSDHTAVMDKNTKEQVRKLNEKHIKPMTNEEIANTINTALVKNLPVQIDKAERTIEGTIPSKVTGLISGWFGSQIIVNNEVLLIADIYALTILKSKANL</sequence>
<accession>A0AA89I7E8</accession>
<organism evidence="1 2">
    <name type="scientific">Latilactobacillus graminis DSM 20719</name>
    <dbReference type="NCBI Taxonomy" id="1423752"/>
    <lineage>
        <taxon>Bacteria</taxon>
        <taxon>Bacillati</taxon>
        <taxon>Bacillota</taxon>
        <taxon>Bacilli</taxon>
        <taxon>Lactobacillales</taxon>
        <taxon>Lactobacillaceae</taxon>
        <taxon>Latilactobacillus</taxon>
    </lineage>
</organism>
<reference evidence="1 2" key="1">
    <citation type="journal article" date="2015" name="Genome Announc.">
        <title>Expanding the biotechnology potential of lactobacilli through comparative genomics of 213 strains and associated genera.</title>
        <authorList>
            <person name="Sun Z."/>
            <person name="Harris H.M."/>
            <person name="McCann A."/>
            <person name="Guo C."/>
            <person name="Argimon S."/>
            <person name="Zhang W."/>
            <person name="Yang X."/>
            <person name="Jeffery I.B."/>
            <person name="Cooney J.C."/>
            <person name="Kagawa T.F."/>
            <person name="Liu W."/>
            <person name="Song Y."/>
            <person name="Salvetti E."/>
            <person name="Wrobel A."/>
            <person name="Rasinkangas P."/>
            <person name="Parkhill J."/>
            <person name="Rea M.C."/>
            <person name="O'Sullivan O."/>
            <person name="Ritari J."/>
            <person name="Douillard F.P."/>
            <person name="Paul Ross R."/>
            <person name="Yang R."/>
            <person name="Briner A.E."/>
            <person name="Felis G.E."/>
            <person name="de Vos W.M."/>
            <person name="Barrangou R."/>
            <person name="Klaenhammer T.R."/>
            <person name="Caufield P.W."/>
            <person name="Cui Y."/>
            <person name="Zhang H."/>
            <person name="O'Toole P.W."/>
        </authorList>
    </citation>
    <scope>NUCLEOTIDE SEQUENCE [LARGE SCALE GENOMIC DNA]</scope>
    <source>
        <strain evidence="1 2">DSM 20719</strain>
    </source>
</reference>
<dbReference type="RefSeq" id="WP_057908378.1">
    <property type="nucleotide sequence ID" value="NZ_AYZB01000035.1"/>
</dbReference>
<dbReference type="Proteomes" id="UP000050823">
    <property type="component" value="Unassembled WGS sequence"/>
</dbReference>
<dbReference type="AlphaFoldDB" id="A0AA89I7E8"/>
<proteinExistence type="predicted"/>
<dbReference type="EMBL" id="AYZB01000035">
    <property type="protein sequence ID" value="KRM22397.1"/>
    <property type="molecule type" value="Genomic_DNA"/>
</dbReference>
<protein>
    <recommendedName>
        <fullName evidence="3">DNA-directed RNA polymerase beta subunit</fullName>
    </recommendedName>
</protein>
<name>A0AA89I7E8_9LACO</name>
<gene>
    <name evidence="1" type="ORF">FC90_GL000999</name>
</gene>
<evidence type="ECO:0000313" key="1">
    <source>
        <dbReference type="EMBL" id="KRM22397.1"/>
    </source>
</evidence>